<dbReference type="GO" id="GO:0015934">
    <property type="term" value="C:large ribosomal subunit"/>
    <property type="evidence" value="ECO:0007669"/>
    <property type="project" value="InterPro"/>
</dbReference>
<evidence type="ECO:0000313" key="7">
    <source>
        <dbReference type="EMBL" id="KIA76243.1"/>
    </source>
</evidence>
<name>A0A0C1E7X1_9BACT</name>
<keyword evidence="2 5" id="KW-0689">Ribosomal protein</keyword>
<feature type="compositionally biased region" description="Low complexity" evidence="6">
    <location>
        <begin position="1"/>
        <end position="12"/>
    </location>
</feature>
<dbReference type="NCBIfam" id="TIGR01031">
    <property type="entry name" value="rpmF_bact"/>
    <property type="match status" value="1"/>
</dbReference>
<dbReference type="InterPro" id="IPR044957">
    <property type="entry name" value="Ribosomal_bL32_bact"/>
</dbReference>
<dbReference type="EMBL" id="JSAM01000127">
    <property type="protein sequence ID" value="KIA76243.1"/>
    <property type="molecule type" value="Genomic_DNA"/>
</dbReference>
<proteinExistence type="inferred from homology"/>
<dbReference type="Pfam" id="PF01783">
    <property type="entry name" value="Ribosomal_L32p"/>
    <property type="match status" value="1"/>
</dbReference>
<evidence type="ECO:0000256" key="6">
    <source>
        <dbReference type="SAM" id="MobiDB-lite"/>
    </source>
</evidence>
<dbReference type="InterPro" id="IPR002677">
    <property type="entry name" value="Ribosomal_bL32"/>
</dbReference>
<accession>A0A0C1E7X1</accession>
<protein>
    <recommendedName>
        <fullName evidence="4 5">Large ribosomal subunit protein bL32</fullName>
    </recommendedName>
</protein>
<evidence type="ECO:0000256" key="4">
    <source>
        <dbReference type="ARBA" id="ARBA00035178"/>
    </source>
</evidence>
<dbReference type="RefSeq" id="WP_079891743.1">
    <property type="nucleotide sequence ID" value="NZ_BAWW01000066.1"/>
</dbReference>
<comment type="caution">
    <text evidence="7">The sequence shown here is derived from an EMBL/GenBank/DDBJ whole genome shotgun (WGS) entry which is preliminary data.</text>
</comment>
<dbReference type="GO" id="GO:0006412">
    <property type="term" value="P:translation"/>
    <property type="evidence" value="ECO:0007669"/>
    <property type="project" value="UniProtKB-UniRule"/>
</dbReference>
<dbReference type="GO" id="GO:0003735">
    <property type="term" value="F:structural constituent of ribosome"/>
    <property type="evidence" value="ECO:0007669"/>
    <property type="project" value="InterPro"/>
</dbReference>
<reference evidence="7 8" key="1">
    <citation type="journal article" date="2014" name="Mol. Biol. Evol.">
        <title>Massive expansion of Ubiquitination-related gene families within the Chlamydiae.</title>
        <authorList>
            <person name="Domman D."/>
            <person name="Collingro A."/>
            <person name="Lagkouvardos I."/>
            <person name="Gehre L."/>
            <person name="Weinmaier T."/>
            <person name="Rattei T."/>
            <person name="Subtil A."/>
            <person name="Horn M."/>
        </authorList>
    </citation>
    <scope>NUCLEOTIDE SEQUENCE [LARGE SCALE GENOMIC DNA]</scope>
    <source>
        <strain evidence="7 8">OEW1</strain>
    </source>
</reference>
<evidence type="ECO:0000256" key="2">
    <source>
        <dbReference type="ARBA" id="ARBA00022980"/>
    </source>
</evidence>
<organism evidence="7 8">
    <name type="scientific">Parachlamydia acanthamoebae</name>
    <dbReference type="NCBI Taxonomy" id="83552"/>
    <lineage>
        <taxon>Bacteria</taxon>
        <taxon>Pseudomonadati</taxon>
        <taxon>Chlamydiota</taxon>
        <taxon>Chlamydiia</taxon>
        <taxon>Parachlamydiales</taxon>
        <taxon>Parachlamydiaceae</taxon>
        <taxon>Parachlamydia</taxon>
    </lineage>
</organism>
<dbReference type="PANTHER" id="PTHR35534">
    <property type="entry name" value="50S RIBOSOMAL PROTEIN L32"/>
    <property type="match status" value="1"/>
</dbReference>
<evidence type="ECO:0000256" key="3">
    <source>
        <dbReference type="ARBA" id="ARBA00023274"/>
    </source>
</evidence>
<feature type="compositionally biased region" description="Basic residues" evidence="6">
    <location>
        <begin position="13"/>
        <end position="25"/>
    </location>
</feature>
<dbReference type="AlphaFoldDB" id="A0A0C1E7X1"/>
<keyword evidence="3 5" id="KW-0687">Ribonucleoprotein</keyword>
<gene>
    <name evidence="5 7" type="primary">rpmF</name>
    <name evidence="7" type="ORF">DB43_AQ00490</name>
</gene>
<comment type="similarity">
    <text evidence="1 5">Belongs to the bacterial ribosomal protein bL32 family.</text>
</comment>
<dbReference type="SUPFAM" id="SSF57829">
    <property type="entry name" value="Zn-binding ribosomal proteins"/>
    <property type="match status" value="1"/>
</dbReference>
<evidence type="ECO:0000256" key="1">
    <source>
        <dbReference type="ARBA" id="ARBA00008560"/>
    </source>
</evidence>
<dbReference type="HAMAP" id="MF_00340">
    <property type="entry name" value="Ribosomal_bL32"/>
    <property type="match status" value="1"/>
</dbReference>
<sequence>MAVPRNRSSNARKNSRRSHHAKKAKSVSVCSNCGVSKLPHTICQACGAYGDRVVLGKSEAE</sequence>
<feature type="region of interest" description="Disordered" evidence="6">
    <location>
        <begin position="1"/>
        <end position="26"/>
    </location>
</feature>
<dbReference type="InterPro" id="IPR011332">
    <property type="entry name" value="Ribosomal_zn-bd"/>
</dbReference>
<evidence type="ECO:0000313" key="8">
    <source>
        <dbReference type="Proteomes" id="UP000031307"/>
    </source>
</evidence>
<evidence type="ECO:0000256" key="5">
    <source>
        <dbReference type="HAMAP-Rule" id="MF_00340"/>
    </source>
</evidence>
<dbReference type="PANTHER" id="PTHR35534:SF1">
    <property type="entry name" value="LARGE RIBOSOMAL SUBUNIT PROTEIN BL32"/>
    <property type="match status" value="1"/>
</dbReference>
<dbReference type="Proteomes" id="UP000031307">
    <property type="component" value="Unassembled WGS sequence"/>
</dbReference>